<dbReference type="Proteomes" id="UP000199477">
    <property type="component" value="Unassembled WGS sequence"/>
</dbReference>
<evidence type="ECO:0008006" key="5">
    <source>
        <dbReference type="Google" id="ProtNLM"/>
    </source>
</evidence>
<name>A0A1I2JPD2_9GAMM</name>
<evidence type="ECO:0000313" key="3">
    <source>
        <dbReference type="EMBL" id="SFF56672.1"/>
    </source>
</evidence>
<keyword evidence="2" id="KW-0472">Membrane</keyword>
<keyword evidence="2" id="KW-0812">Transmembrane</keyword>
<gene>
    <name evidence="3" type="ORF">SAMN02799615_04181</name>
</gene>
<protein>
    <recommendedName>
        <fullName evidence="5">DUF3619 family protein</fullName>
    </recommendedName>
</protein>
<proteinExistence type="predicted"/>
<dbReference type="AlphaFoldDB" id="A0A1I2JPD2"/>
<keyword evidence="4" id="KW-1185">Reference proteome</keyword>
<reference evidence="4" key="1">
    <citation type="submission" date="2016-10" db="EMBL/GenBank/DDBJ databases">
        <authorList>
            <person name="Varghese N."/>
            <person name="Submissions S."/>
        </authorList>
    </citation>
    <scope>NUCLEOTIDE SEQUENCE [LARGE SCALE GENOMIC DNA]</scope>
    <source>
        <strain evidence="4">UNC178MFTsu3.1</strain>
    </source>
</reference>
<feature type="region of interest" description="Disordered" evidence="1">
    <location>
        <begin position="75"/>
        <end position="103"/>
    </location>
</feature>
<sequence length="125" mass="13390">MNAPDNLERRARELYREASRRIDPATAGRLRAARREALAAAAAPAHLRFARMLVPAGAFAAIAVAALMVFSPRDSAPVQAPGATQTVEATDGDLPPDLGNTDPSLMQNLDFYDWLATNDSSQASR</sequence>
<organism evidence="3 4">
    <name type="scientific">Dyella marensis</name>
    <dbReference type="NCBI Taxonomy" id="500610"/>
    <lineage>
        <taxon>Bacteria</taxon>
        <taxon>Pseudomonadati</taxon>
        <taxon>Pseudomonadota</taxon>
        <taxon>Gammaproteobacteria</taxon>
        <taxon>Lysobacterales</taxon>
        <taxon>Rhodanobacteraceae</taxon>
        <taxon>Dyella</taxon>
    </lineage>
</organism>
<dbReference type="EMBL" id="FONH01000029">
    <property type="protein sequence ID" value="SFF56672.1"/>
    <property type="molecule type" value="Genomic_DNA"/>
</dbReference>
<dbReference type="STRING" id="500610.SAMN02799615_04181"/>
<dbReference type="RefSeq" id="WP_026636703.1">
    <property type="nucleotide sequence ID" value="NZ_FONH01000029.1"/>
</dbReference>
<evidence type="ECO:0000313" key="4">
    <source>
        <dbReference type="Proteomes" id="UP000199477"/>
    </source>
</evidence>
<evidence type="ECO:0000256" key="2">
    <source>
        <dbReference type="SAM" id="Phobius"/>
    </source>
</evidence>
<evidence type="ECO:0000256" key="1">
    <source>
        <dbReference type="SAM" id="MobiDB-lite"/>
    </source>
</evidence>
<accession>A0A1I2JPD2</accession>
<keyword evidence="2" id="KW-1133">Transmembrane helix</keyword>
<feature type="transmembrane region" description="Helical" evidence="2">
    <location>
        <begin position="52"/>
        <end position="70"/>
    </location>
</feature>